<feature type="region of interest" description="Disordered" evidence="1">
    <location>
        <begin position="382"/>
        <end position="416"/>
    </location>
</feature>
<dbReference type="InterPro" id="IPR052336">
    <property type="entry name" value="MlaD_Phospholipid_Transporter"/>
</dbReference>
<dbReference type="PANTHER" id="PTHR33371">
    <property type="entry name" value="INTERMEMBRANE PHOSPHOLIPID TRANSPORT SYSTEM BINDING PROTEIN MLAD-RELATED"/>
    <property type="match status" value="1"/>
</dbReference>
<organism evidence="4 5">
    <name type="scientific">Actinomadura vinacea</name>
    <dbReference type="NCBI Taxonomy" id="115336"/>
    <lineage>
        <taxon>Bacteria</taxon>
        <taxon>Bacillati</taxon>
        <taxon>Actinomycetota</taxon>
        <taxon>Actinomycetes</taxon>
        <taxon>Streptosporangiales</taxon>
        <taxon>Thermomonosporaceae</taxon>
        <taxon>Actinomadura</taxon>
    </lineage>
</organism>
<dbReference type="InterPro" id="IPR005693">
    <property type="entry name" value="Mce"/>
</dbReference>
<accession>A0ABP5VYG9</accession>
<dbReference type="EMBL" id="BAAARW010000011">
    <property type="protein sequence ID" value="GAA2413414.1"/>
    <property type="molecule type" value="Genomic_DNA"/>
</dbReference>
<evidence type="ECO:0000313" key="5">
    <source>
        <dbReference type="Proteomes" id="UP001501231"/>
    </source>
</evidence>
<proteinExistence type="predicted"/>
<protein>
    <recommendedName>
        <fullName evidence="6">MCE family protein</fullName>
    </recommendedName>
</protein>
<dbReference type="InterPro" id="IPR003399">
    <property type="entry name" value="Mce/MlaD"/>
</dbReference>
<evidence type="ECO:0000313" key="4">
    <source>
        <dbReference type="EMBL" id="GAA2413414.1"/>
    </source>
</evidence>
<gene>
    <name evidence="4" type="ORF">GCM10010191_23960</name>
</gene>
<dbReference type="Pfam" id="PF02470">
    <property type="entry name" value="MlaD"/>
    <property type="match status" value="1"/>
</dbReference>
<evidence type="ECO:0000259" key="3">
    <source>
        <dbReference type="Pfam" id="PF11887"/>
    </source>
</evidence>
<dbReference type="InterPro" id="IPR024516">
    <property type="entry name" value="Mce_C"/>
</dbReference>
<evidence type="ECO:0000259" key="2">
    <source>
        <dbReference type="Pfam" id="PF02470"/>
    </source>
</evidence>
<feature type="domain" description="Mce/MlaD" evidence="2">
    <location>
        <begin position="41"/>
        <end position="115"/>
    </location>
</feature>
<sequence length="416" mass="43097">MIETSWRRRMWQERRRTVIALFLALVLMAVALAAVAGDGGGKRVTAYFGAAVGVYPGSDVRILGVKVGSIDEVTPMGTRVRTRLTLDRDVPVPAGAGAVVIAPSVVADRYIQLTPAYTGGPRMAAGAEIPVTRTRTPVELDQLYESLKRLAGDLGPNGVNSKGALSRALQVGAENLGGNGQAINDTIAQFGQASQTLAGSSGDLFATIANLQKFTTMIKENDTQVRQAERQLADVTGFLAADRDELGAALRELAVALGQVRGFIRDNRALLKKDVDKLASLTQVLVDQRASLAEAFDVLPLNATNLLNSYDPSTRTLMGRGNLNEISMGPISGTGTGSGSGSAAGSALAALGQGTANPACASSAASNETLKALCDKQRAGTLTPVPESATGILPPMPLPTVGDTYGSPTSPKGGGR</sequence>
<dbReference type="Proteomes" id="UP001501231">
    <property type="component" value="Unassembled WGS sequence"/>
</dbReference>
<evidence type="ECO:0008006" key="6">
    <source>
        <dbReference type="Google" id="ProtNLM"/>
    </source>
</evidence>
<reference evidence="5" key="1">
    <citation type="journal article" date="2019" name="Int. J. Syst. Evol. Microbiol.">
        <title>The Global Catalogue of Microorganisms (GCM) 10K type strain sequencing project: providing services to taxonomists for standard genome sequencing and annotation.</title>
        <authorList>
            <consortium name="The Broad Institute Genomics Platform"/>
            <consortium name="The Broad Institute Genome Sequencing Center for Infectious Disease"/>
            <person name="Wu L."/>
            <person name="Ma J."/>
        </authorList>
    </citation>
    <scope>NUCLEOTIDE SEQUENCE [LARGE SCALE GENOMIC DNA]</scope>
    <source>
        <strain evidence="5">JCM 3325</strain>
    </source>
</reference>
<comment type="caution">
    <text evidence="4">The sequence shown here is derived from an EMBL/GenBank/DDBJ whole genome shotgun (WGS) entry which is preliminary data.</text>
</comment>
<dbReference type="PANTHER" id="PTHR33371:SF4">
    <property type="entry name" value="INTERMEMBRANE PHOSPHOLIPID TRANSPORT SYSTEM BINDING PROTEIN MLAD"/>
    <property type="match status" value="1"/>
</dbReference>
<dbReference type="NCBIfam" id="TIGR00996">
    <property type="entry name" value="Mtu_fam_mce"/>
    <property type="match status" value="1"/>
</dbReference>
<keyword evidence="5" id="KW-1185">Reference proteome</keyword>
<evidence type="ECO:0000256" key="1">
    <source>
        <dbReference type="SAM" id="MobiDB-lite"/>
    </source>
</evidence>
<dbReference type="Pfam" id="PF11887">
    <property type="entry name" value="Mce4_CUP1"/>
    <property type="match status" value="1"/>
</dbReference>
<feature type="domain" description="Mammalian cell entry C-terminal" evidence="3">
    <location>
        <begin position="122"/>
        <end position="297"/>
    </location>
</feature>
<name>A0ABP5VYG9_9ACTN</name>
<dbReference type="RefSeq" id="WP_344588854.1">
    <property type="nucleotide sequence ID" value="NZ_BAAARW010000011.1"/>
</dbReference>